<dbReference type="Pfam" id="PF13091">
    <property type="entry name" value="PLDc_2"/>
    <property type="match status" value="1"/>
</dbReference>
<dbReference type="CDD" id="cd09132">
    <property type="entry name" value="PLDc_unchar4"/>
    <property type="match status" value="1"/>
</dbReference>
<dbReference type="InterPro" id="IPR025202">
    <property type="entry name" value="PLD-like_dom"/>
</dbReference>
<sequence length="145" mass="14910">MVGEAVHELLLMTYSAKPYQPLLDALSAAVGRGVAVTVVVETLQGAGSALAGAEPAAAFASVTGVQLWHWPTDQRAEHGAKMHAKIAVADRRVLLVSSANLTQAGIGKNIEAGLLVRGGVAPVRAAEHIAELRAQGVLARLSYGG</sequence>
<feature type="domain" description="PLD phosphodiesterase" evidence="1">
    <location>
        <begin position="78"/>
        <end position="105"/>
    </location>
</feature>
<dbReference type="GO" id="GO:0006793">
    <property type="term" value="P:phosphorus metabolic process"/>
    <property type="evidence" value="ECO:0007669"/>
    <property type="project" value="UniProtKB-ARBA"/>
</dbReference>
<dbReference type="Proteomes" id="UP000642070">
    <property type="component" value="Unassembled WGS sequence"/>
</dbReference>
<dbReference type="NCBIfam" id="NF038319">
    <property type="entry name" value="DISARM_DrmC_I"/>
    <property type="match status" value="1"/>
</dbReference>
<dbReference type="PROSITE" id="PS50035">
    <property type="entry name" value="PLD"/>
    <property type="match status" value="1"/>
</dbReference>
<keyword evidence="3" id="KW-1185">Reference proteome</keyword>
<accession>A0A917TMC2</accession>
<dbReference type="InterPro" id="IPR001736">
    <property type="entry name" value="PLipase_D/transphosphatidylase"/>
</dbReference>
<protein>
    <recommendedName>
        <fullName evidence="1">PLD phosphodiesterase domain-containing protein</fullName>
    </recommendedName>
</protein>
<reference evidence="2" key="1">
    <citation type="journal article" date="2014" name="Int. J. Syst. Evol. Microbiol.">
        <title>Complete genome sequence of Corynebacterium casei LMG S-19264T (=DSM 44701T), isolated from a smear-ripened cheese.</title>
        <authorList>
            <consortium name="US DOE Joint Genome Institute (JGI-PGF)"/>
            <person name="Walter F."/>
            <person name="Albersmeier A."/>
            <person name="Kalinowski J."/>
            <person name="Ruckert C."/>
        </authorList>
    </citation>
    <scope>NUCLEOTIDE SEQUENCE</scope>
    <source>
        <strain evidence="2">JCM 19831</strain>
    </source>
</reference>
<gene>
    <name evidence="2" type="ORF">GCM10007977_031390</name>
</gene>
<organism evidence="2 3">
    <name type="scientific">Dactylosporangium sucinum</name>
    <dbReference type="NCBI Taxonomy" id="1424081"/>
    <lineage>
        <taxon>Bacteria</taxon>
        <taxon>Bacillati</taxon>
        <taxon>Actinomycetota</taxon>
        <taxon>Actinomycetes</taxon>
        <taxon>Micromonosporales</taxon>
        <taxon>Micromonosporaceae</taxon>
        <taxon>Dactylosporangium</taxon>
    </lineage>
</organism>
<dbReference type="Gene3D" id="3.30.870.10">
    <property type="entry name" value="Endonuclease Chain A"/>
    <property type="match status" value="1"/>
</dbReference>
<dbReference type="SUPFAM" id="SSF56024">
    <property type="entry name" value="Phospholipase D/nuclease"/>
    <property type="match status" value="1"/>
</dbReference>
<proteinExistence type="predicted"/>
<dbReference type="GO" id="GO:0003824">
    <property type="term" value="F:catalytic activity"/>
    <property type="evidence" value="ECO:0007669"/>
    <property type="project" value="InterPro"/>
</dbReference>
<dbReference type="EMBL" id="BMPI01000013">
    <property type="protein sequence ID" value="GGM27835.1"/>
    <property type="molecule type" value="Genomic_DNA"/>
</dbReference>
<dbReference type="InterPro" id="IPR047955">
    <property type="entry name" value="DrmC-like"/>
</dbReference>
<name>A0A917TMC2_9ACTN</name>
<reference evidence="2" key="2">
    <citation type="submission" date="2020-09" db="EMBL/GenBank/DDBJ databases">
        <authorList>
            <person name="Sun Q."/>
            <person name="Ohkuma M."/>
        </authorList>
    </citation>
    <scope>NUCLEOTIDE SEQUENCE</scope>
    <source>
        <strain evidence="2">JCM 19831</strain>
    </source>
</reference>
<evidence type="ECO:0000313" key="3">
    <source>
        <dbReference type="Proteomes" id="UP000642070"/>
    </source>
</evidence>
<evidence type="ECO:0000313" key="2">
    <source>
        <dbReference type="EMBL" id="GGM27835.1"/>
    </source>
</evidence>
<evidence type="ECO:0000259" key="1">
    <source>
        <dbReference type="PROSITE" id="PS50035"/>
    </source>
</evidence>
<dbReference type="AlphaFoldDB" id="A0A917TMC2"/>
<comment type="caution">
    <text evidence="2">The sequence shown here is derived from an EMBL/GenBank/DDBJ whole genome shotgun (WGS) entry which is preliminary data.</text>
</comment>